<dbReference type="AlphaFoldDB" id="A0A0C4DWD0"/>
<sequence length="121" mass="13602">MQTPTAPSPFEPVRAITPQKARLFFHGFKAGARESADRITRCTHHRNSRVHIPHTHIDLLAHTYNPHRDAHTRTHTHTSHVTVRRKSNKTSEATITSAGAFPLVPFELHAQLARARGPTVK</sequence>
<accession>A0A0C4DWD0</accession>
<evidence type="ECO:0000313" key="4">
    <source>
        <dbReference type="Proteomes" id="UP000011715"/>
    </source>
</evidence>
<keyword evidence="4" id="KW-1185">Reference proteome</keyword>
<dbReference type="EnsemblFungi" id="MAPG_04306T0">
    <property type="protein sequence ID" value="MAPG_04306T0"/>
    <property type="gene ID" value="MAPG_04306"/>
</dbReference>
<dbReference type="VEuPathDB" id="FungiDB:MAPG_04306"/>
<dbReference type="EMBL" id="ADBL01001020">
    <property type="status" value="NOT_ANNOTATED_CDS"/>
    <property type="molecule type" value="Genomic_DNA"/>
</dbReference>
<feature type="region of interest" description="Disordered" evidence="1">
    <location>
        <begin position="69"/>
        <end position="92"/>
    </location>
</feature>
<gene>
    <name evidence="2" type="ORF">MAPG_04306</name>
</gene>
<name>A0A0C4DWD0_MAGP6</name>
<reference evidence="2" key="3">
    <citation type="submission" date="2011-03" db="EMBL/GenBank/DDBJ databases">
        <title>Annotation of Magnaporthe poae ATCC 64411.</title>
        <authorList>
            <person name="Ma L.-J."/>
            <person name="Dead R."/>
            <person name="Young S.K."/>
            <person name="Zeng Q."/>
            <person name="Gargeya S."/>
            <person name="Fitzgerald M."/>
            <person name="Haas B."/>
            <person name="Abouelleil A."/>
            <person name="Alvarado L."/>
            <person name="Arachchi H.M."/>
            <person name="Berlin A."/>
            <person name="Brown A."/>
            <person name="Chapman S.B."/>
            <person name="Chen Z."/>
            <person name="Dunbar C."/>
            <person name="Freedman E."/>
            <person name="Gearin G."/>
            <person name="Gellesch M."/>
            <person name="Goldberg J."/>
            <person name="Griggs A."/>
            <person name="Gujja S."/>
            <person name="Heiman D."/>
            <person name="Howarth C."/>
            <person name="Larson L."/>
            <person name="Lui A."/>
            <person name="MacDonald P.J.P."/>
            <person name="Mehta T."/>
            <person name="Montmayeur A."/>
            <person name="Murphy C."/>
            <person name="Neiman D."/>
            <person name="Pearson M."/>
            <person name="Priest M."/>
            <person name="Roberts A."/>
            <person name="Saif S."/>
            <person name="Shea T."/>
            <person name="Shenoy N."/>
            <person name="Sisk P."/>
            <person name="Stolte C."/>
            <person name="Sykes S."/>
            <person name="Yandava C."/>
            <person name="Wortman J."/>
            <person name="Nusbaum C."/>
            <person name="Birren B."/>
        </authorList>
    </citation>
    <scope>NUCLEOTIDE SEQUENCE</scope>
    <source>
        <strain evidence="2">ATCC 64411</strain>
    </source>
</reference>
<reference evidence="3" key="4">
    <citation type="journal article" date="2015" name="G3 (Bethesda)">
        <title>Genome sequences of three phytopathogenic species of the Magnaporthaceae family of fungi.</title>
        <authorList>
            <person name="Okagaki L.H."/>
            <person name="Nunes C.C."/>
            <person name="Sailsbery J."/>
            <person name="Clay B."/>
            <person name="Brown D."/>
            <person name="John T."/>
            <person name="Oh Y."/>
            <person name="Young N."/>
            <person name="Fitzgerald M."/>
            <person name="Haas B.J."/>
            <person name="Zeng Q."/>
            <person name="Young S."/>
            <person name="Adiconis X."/>
            <person name="Fan L."/>
            <person name="Levin J.Z."/>
            <person name="Mitchell T.K."/>
            <person name="Okubara P.A."/>
            <person name="Farman M.L."/>
            <person name="Kohn L.M."/>
            <person name="Birren B."/>
            <person name="Ma L.-J."/>
            <person name="Dean R.A."/>
        </authorList>
    </citation>
    <scope>NUCLEOTIDE SEQUENCE</scope>
    <source>
        <strain evidence="3">ATCC 64411 / 73-15</strain>
    </source>
</reference>
<evidence type="ECO:0000313" key="2">
    <source>
        <dbReference type="EMBL" id="KLU85278.1"/>
    </source>
</evidence>
<reference evidence="2" key="2">
    <citation type="submission" date="2010-05" db="EMBL/GenBank/DDBJ databases">
        <title>The Genome Sequence of Magnaporthe poae strain ATCC 64411.</title>
        <authorList>
            <consortium name="The Broad Institute Genome Sequencing Platform"/>
            <consortium name="Broad Institute Genome Sequencing Center for Infectious Disease"/>
            <person name="Ma L.-J."/>
            <person name="Dead R."/>
            <person name="Young S."/>
            <person name="Zeng Q."/>
            <person name="Koehrsen M."/>
            <person name="Alvarado L."/>
            <person name="Berlin A."/>
            <person name="Chapman S.B."/>
            <person name="Chen Z."/>
            <person name="Freedman E."/>
            <person name="Gellesch M."/>
            <person name="Goldberg J."/>
            <person name="Griggs A."/>
            <person name="Gujja S."/>
            <person name="Heilman E.R."/>
            <person name="Heiman D."/>
            <person name="Hepburn T."/>
            <person name="Howarth C."/>
            <person name="Jen D."/>
            <person name="Larson L."/>
            <person name="Mehta T."/>
            <person name="Neiman D."/>
            <person name="Pearson M."/>
            <person name="Roberts A."/>
            <person name="Saif S."/>
            <person name="Shea T."/>
            <person name="Shenoy N."/>
            <person name="Sisk P."/>
            <person name="Stolte C."/>
            <person name="Sykes S."/>
            <person name="Walk T."/>
            <person name="White J."/>
            <person name="Yandava C."/>
            <person name="Haas B."/>
            <person name="Nusbaum C."/>
            <person name="Birren B."/>
        </authorList>
    </citation>
    <scope>NUCLEOTIDE SEQUENCE</scope>
    <source>
        <strain evidence="2">ATCC 64411</strain>
    </source>
</reference>
<reference evidence="4" key="1">
    <citation type="submission" date="2010-05" db="EMBL/GenBank/DDBJ databases">
        <title>The genome sequence of Magnaporthe poae strain ATCC 64411.</title>
        <authorList>
            <person name="Ma L.-J."/>
            <person name="Dead R."/>
            <person name="Young S."/>
            <person name="Zeng Q."/>
            <person name="Koehrsen M."/>
            <person name="Alvarado L."/>
            <person name="Berlin A."/>
            <person name="Chapman S.B."/>
            <person name="Chen Z."/>
            <person name="Freedman E."/>
            <person name="Gellesch M."/>
            <person name="Goldberg J."/>
            <person name="Griggs A."/>
            <person name="Gujja S."/>
            <person name="Heilman E.R."/>
            <person name="Heiman D."/>
            <person name="Hepburn T."/>
            <person name="Howarth C."/>
            <person name="Jen D."/>
            <person name="Larson L."/>
            <person name="Mehta T."/>
            <person name="Neiman D."/>
            <person name="Pearson M."/>
            <person name="Roberts A."/>
            <person name="Saif S."/>
            <person name="Shea T."/>
            <person name="Shenoy N."/>
            <person name="Sisk P."/>
            <person name="Stolte C."/>
            <person name="Sykes S."/>
            <person name="Walk T."/>
            <person name="White J."/>
            <person name="Yandava C."/>
            <person name="Haas B."/>
            <person name="Nusbaum C."/>
            <person name="Birren B."/>
        </authorList>
    </citation>
    <scope>NUCLEOTIDE SEQUENCE [LARGE SCALE GENOMIC DNA]</scope>
    <source>
        <strain evidence="4">ATCC 64411 / 73-15</strain>
    </source>
</reference>
<reference evidence="3" key="5">
    <citation type="submission" date="2015-06" db="UniProtKB">
        <authorList>
            <consortium name="EnsemblFungi"/>
        </authorList>
    </citation>
    <scope>IDENTIFICATION</scope>
    <source>
        <strain evidence="3">ATCC 64411</strain>
    </source>
</reference>
<evidence type="ECO:0000313" key="3">
    <source>
        <dbReference type="EnsemblFungi" id="MAPG_04306T0"/>
    </source>
</evidence>
<dbReference type="EMBL" id="GL876968">
    <property type="protein sequence ID" value="KLU85278.1"/>
    <property type="molecule type" value="Genomic_DNA"/>
</dbReference>
<protein>
    <submittedName>
        <fullName evidence="2 3">Uncharacterized protein</fullName>
    </submittedName>
</protein>
<feature type="compositionally biased region" description="Basic residues" evidence="1">
    <location>
        <begin position="73"/>
        <end position="88"/>
    </location>
</feature>
<evidence type="ECO:0000256" key="1">
    <source>
        <dbReference type="SAM" id="MobiDB-lite"/>
    </source>
</evidence>
<organism evidence="3 4">
    <name type="scientific">Magnaporthiopsis poae (strain ATCC 64411 / 73-15)</name>
    <name type="common">Kentucky bluegrass fungus</name>
    <name type="synonym">Magnaporthe poae</name>
    <dbReference type="NCBI Taxonomy" id="644358"/>
    <lineage>
        <taxon>Eukaryota</taxon>
        <taxon>Fungi</taxon>
        <taxon>Dikarya</taxon>
        <taxon>Ascomycota</taxon>
        <taxon>Pezizomycotina</taxon>
        <taxon>Sordariomycetes</taxon>
        <taxon>Sordariomycetidae</taxon>
        <taxon>Magnaporthales</taxon>
        <taxon>Magnaporthaceae</taxon>
        <taxon>Magnaporthiopsis</taxon>
    </lineage>
</organism>
<proteinExistence type="predicted"/>
<dbReference type="Proteomes" id="UP000011715">
    <property type="component" value="Unassembled WGS sequence"/>
</dbReference>